<dbReference type="InterPro" id="IPR024909">
    <property type="entry name" value="Cys-tRNA/MSH_ligase"/>
</dbReference>
<dbReference type="Pfam" id="PF23493">
    <property type="entry name" value="CysS_C"/>
    <property type="match status" value="1"/>
</dbReference>
<dbReference type="InterPro" id="IPR014729">
    <property type="entry name" value="Rossmann-like_a/b/a_fold"/>
</dbReference>
<gene>
    <name evidence="9" type="primary">cysS</name>
    <name evidence="13" type="ORF">A2257_03975</name>
</gene>
<keyword evidence="7 9" id="KW-0648">Protein biosynthesis</keyword>
<evidence type="ECO:0000256" key="4">
    <source>
        <dbReference type="ARBA" id="ARBA00022741"/>
    </source>
</evidence>
<dbReference type="SUPFAM" id="SSF47323">
    <property type="entry name" value="Anticodon-binding domain of a subclass of class I aminoacyl-tRNA synthetases"/>
    <property type="match status" value="1"/>
</dbReference>
<feature type="binding site" evidence="9">
    <location>
        <position position="235"/>
    </location>
    <ligand>
        <name>Zn(2+)</name>
        <dbReference type="ChEBI" id="CHEBI:29105"/>
    </ligand>
</feature>
<feature type="domain" description="tRNA synthetases class I catalytic" evidence="11">
    <location>
        <begin position="14"/>
        <end position="339"/>
    </location>
</feature>
<evidence type="ECO:0000256" key="3">
    <source>
        <dbReference type="ARBA" id="ARBA00022723"/>
    </source>
</evidence>
<feature type="binding site" evidence="9">
    <location>
        <position position="27"/>
    </location>
    <ligand>
        <name>Zn(2+)</name>
        <dbReference type="ChEBI" id="CHEBI:29105"/>
    </ligand>
</feature>
<feature type="domain" description="Cysteinyl-tRNA ligase anticodon binding" evidence="12">
    <location>
        <begin position="415"/>
        <end position="460"/>
    </location>
</feature>
<feature type="short sequence motif" description="'KMSKS' region" evidence="9">
    <location>
        <begin position="292"/>
        <end position="296"/>
    </location>
</feature>
<accession>A0A1F5S1P5</accession>
<evidence type="ECO:0000256" key="8">
    <source>
        <dbReference type="ARBA" id="ARBA00023146"/>
    </source>
</evidence>
<keyword evidence="9" id="KW-0963">Cytoplasm</keyword>
<dbReference type="InterPro" id="IPR015803">
    <property type="entry name" value="Cys-tRNA-ligase"/>
</dbReference>
<organism evidence="13 14">
    <name type="scientific">Candidatus Falkowbacteria bacterium RIFOXYA2_FULL_38_12</name>
    <dbReference type="NCBI Taxonomy" id="1797993"/>
    <lineage>
        <taxon>Bacteria</taxon>
        <taxon>Candidatus Falkowiibacteriota</taxon>
    </lineage>
</organism>
<keyword evidence="10" id="KW-0175">Coiled coil</keyword>
<feature type="coiled-coil region" evidence="10">
    <location>
        <begin position="413"/>
        <end position="440"/>
    </location>
</feature>
<feature type="binding site" evidence="9">
    <location>
        <position position="260"/>
    </location>
    <ligand>
        <name>Zn(2+)</name>
        <dbReference type="ChEBI" id="CHEBI:29105"/>
    </ligand>
</feature>
<comment type="cofactor">
    <cofactor evidence="9">
        <name>Zn(2+)</name>
        <dbReference type="ChEBI" id="CHEBI:29105"/>
    </cofactor>
    <text evidence="9">Binds 1 zinc ion per subunit.</text>
</comment>
<keyword evidence="8 9" id="KW-0030">Aminoacyl-tRNA synthetase</keyword>
<name>A0A1F5S1P5_9BACT</name>
<dbReference type="InterPro" id="IPR009080">
    <property type="entry name" value="tRNAsynth_Ia_anticodon-bd"/>
</dbReference>
<evidence type="ECO:0000256" key="10">
    <source>
        <dbReference type="SAM" id="Coils"/>
    </source>
</evidence>
<dbReference type="HAMAP" id="MF_00041">
    <property type="entry name" value="Cys_tRNA_synth"/>
    <property type="match status" value="1"/>
</dbReference>
<dbReference type="Pfam" id="PF01406">
    <property type="entry name" value="tRNA-synt_1e"/>
    <property type="match status" value="1"/>
</dbReference>
<dbReference type="InterPro" id="IPR032678">
    <property type="entry name" value="tRNA-synt_1_cat_dom"/>
</dbReference>
<dbReference type="CDD" id="cd00672">
    <property type="entry name" value="CysRS_core"/>
    <property type="match status" value="1"/>
</dbReference>
<dbReference type="InterPro" id="IPR056411">
    <property type="entry name" value="CysS_C"/>
</dbReference>
<protein>
    <recommendedName>
        <fullName evidence="9">Cysteine--tRNA ligase</fullName>
        <ecNumber evidence="9">6.1.1.16</ecNumber>
    </recommendedName>
    <alternativeName>
        <fullName evidence="9">Cysteinyl-tRNA synthetase</fullName>
        <shortName evidence="9">CysRS</shortName>
    </alternativeName>
</protein>
<comment type="caution">
    <text evidence="13">The sequence shown here is derived from an EMBL/GenBank/DDBJ whole genome shotgun (WGS) entry which is preliminary data.</text>
</comment>
<dbReference type="Proteomes" id="UP000177407">
    <property type="component" value="Unassembled WGS sequence"/>
</dbReference>
<feature type="binding site" evidence="9">
    <location>
        <position position="295"/>
    </location>
    <ligand>
        <name>ATP</name>
        <dbReference type="ChEBI" id="CHEBI:30616"/>
    </ligand>
</feature>
<evidence type="ECO:0000256" key="5">
    <source>
        <dbReference type="ARBA" id="ARBA00022833"/>
    </source>
</evidence>
<dbReference type="GO" id="GO:0005524">
    <property type="term" value="F:ATP binding"/>
    <property type="evidence" value="ECO:0007669"/>
    <property type="project" value="UniProtKB-UniRule"/>
</dbReference>
<feature type="binding site" evidence="9">
    <location>
        <position position="264"/>
    </location>
    <ligand>
        <name>Zn(2+)</name>
        <dbReference type="ChEBI" id="CHEBI:29105"/>
    </ligand>
</feature>
<evidence type="ECO:0000259" key="11">
    <source>
        <dbReference type="Pfam" id="PF01406"/>
    </source>
</evidence>
<dbReference type="GO" id="GO:0006423">
    <property type="term" value="P:cysteinyl-tRNA aminoacylation"/>
    <property type="evidence" value="ECO:0007669"/>
    <property type="project" value="UniProtKB-UniRule"/>
</dbReference>
<comment type="subunit">
    <text evidence="1 9">Monomer.</text>
</comment>
<keyword evidence="6 9" id="KW-0067">ATP-binding</keyword>
<dbReference type="GO" id="GO:0008270">
    <property type="term" value="F:zinc ion binding"/>
    <property type="evidence" value="ECO:0007669"/>
    <property type="project" value="UniProtKB-UniRule"/>
</dbReference>
<evidence type="ECO:0000256" key="9">
    <source>
        <dbReference type="HAMAP-Rule" id="MF_00041"/>
    </source>
</evidence>
<reference evidence="13 14" key="1">
    <citation type="journal article" date="2016" name="Nat. Commun.">
        <title>Thousands of microbial genomes shed light on interconnected biogeochemical processes in an aquifer system.</title>
        <authorList>
            <person name="Anantharaman K."/>
            <person name="Brown C.T."/>
            <person name="Hug L.A."/>
            <person name="Sharon I."/>
            <person name="Castelle C.J."/>
            <person name="Probst A.J."/>
            <person name="Thomas B.C."/>
            <person name="Singh A."/>
            <person name="Wilkins M.J."/>
            <person name="Karaoz U."/>
            <person name="Brodie E.L."/>
            <person name="Williams K.H."/>
            <person name="Hubbard S.S."/>
            <person name="Banfield J.F."/>
        </authorList>
    </citation>
    <scope>NUCLEOTIDE SEQUENCE [LARGE SCALE GENOMIC DNA]</scope>
</reference>
<comment type="similarity">
    <text evidence="9">Belongs to the class-I aminoacyl-tRNA synthetase family.</text>
</comment>
<evidence type="ECO:0000256" key="2">
    <source>
        <dbReference type="ARBA" id="ARBA00022598"/>
    </source>
</evidence>
<evidence type="ECO:0000256" key="7">
    <source>
        <dbReference type="ARBA" id="ARBA00022917"/>
    </source>
</evidence>
<dbReference type="EMBL" id="MFGA01000023">
    <property type="protein sequence ID" value="OGF20492.1"/>
    <property type="molecule type" value="Genomic_DNA"/>
</dbReference>
<comment type="catalytic activity">
    <reaction evidence="9">
        <text>tRNA(Cys) + L-cysteine + ATP = L-cysteinyl-tRNA(Cys) + AMP + diphosphate</text>
        <dbReference type="Rhea" id="RHEA:17773"/>
        <dbReference type="Rhea" id="RHEA-COMP:9661"/>
        <dbReference type="Rhea" id="RHEA-COMP:9679"/>
        <dbReference type="ChEBI" id="CHEBI:30616"/>
        <dbReference type="ChEBI" id="CHEBI:33019"/>
        <dbReference type="ChEBI" id="CHEBI:35235"/>
        <dbReference type="ChEBI" id="CHEBI:78442"/>
        <dbReference type="ChEBI" id="CHEBI:78517"/>
        <dbReference type="ChEBI" id="CHEBI:456215"/>
        <dbReference type="EC" id="6.1.1.16"/>
    </reaction>
</comment>
<dbReference type="PANTHER" id="PTHR10890">
    <property type="entry name" value="CYSTEINYL-TRNA SYNTHETASE"/>
    <property type="match status" value="1"/>
</dbReference>
<proteinExistence type="inferred from homology"/>
<dbReference type="AlphaFoldDB" id="A0A1F5S1P5"/>
<evidence type="ECO:0000259" key="12">
    <source>
        <dbReference type="Pfam" id="PF23493"/>
    </source>
</evidence>
<dbReference type="Gene3D" id="3.40.50.620">
    <property type="entry name" value="HUPs"/>
    <property type="match status" value="1"/>
</dbReference>
<keyword evidence="3 9" id="KW-0479">Metal-binding</keyword>
<sequence length="468" mass="53564">MNFYNTLSKKIENFKPQKGKTVKIYTCGPTVYNYAHIGNLRAYIFDDILIRALLYNGYKVDHVINLTDIGHLTSDADAGEDKMMKALAREGFPLTLESMKKIAEKYTVAFQDDLKKLNIFEYTENKNYKITWAKASDHIKEQIDLVKILVEKGFAYETDQAIYFDVKKFPDYGKLTGQKLEEKKTAVRKEVFEDKDKKNQADFALWFKRAGRFAGHVMYWPSPWGDGFPGWHIECSAMAMKYLGETLDIHTGGVDHISVHHTNEIAQSEAATGKTFSRFWMHNEFIVIGKDKMAKSAGTFITLNSLIEKGLNPLAYRYFCLGAHYRQQLNFSFEAVGAAENALNNLYSATIDLKKGDDIPAEEEFKKLLDNDLGVPEDLAVVWKIVKTGNGIDSLLKFDEVLGFDIKNKIKELSEIPEKIKKLLEEREEARKNKDWVRADEIRKRIEVDGYNVLDTAEGQKIKLKVKA</sequence>
<dbReference type="Gene3D" id="1.20.120.1910">
    <property type="entry name" value="Cysteine-tRNA ligase, C-terminal anti-codon recognition domain"/>
    <property type="match status" value="1"/>
</dbReference>
<dbReference type="GO" id="GO:0005829">
    <property type="term" value="C:cytosol"/>
    <property type="evidence" value="ECO:0007669"/>
    <property type="project" value="TreeGrafter"/>
</dbReference>
<dbReference type="EC" id="6.1.1.16" evidence="9"/>
<dbReference type="PANTHER" id="PTHR10890:SF3">
    <property type="entry name" value="CYSTEINE--TRNA LIGASE, CYTOPLASMIC"/>
    <property type="match status" value="1"/>
</dbReference>
<comment type="subcellular location">
    <subcellularLocation>
        <location evidence="9">Cytoplasm</location>
    </subcellularLocation>
</comment>
<keyword evidence="4 9" id="KW-0547">Nucleotide-binding</keyword>
<dbReference type="PRINTS" id="PR00983">
    <property type="entry name" value="TRNASYNTHCYS"/>
</dbReference>
<dbReference type="SUPFAM" id="SSF52374">
    <property type="entry name" value="Nucleotidylyl transferase"/>
    <property type="match status" value="1"/>
</dbReference>
<evidence type="ECO:0000256" key="6">
    <source>
        <dbReference type="ARBA" id="ARBA00022840"/>
    </source>
</evidence>
<dbReference type="NCBIfam" id="TIGR00435">
    <property type="entry name" value="cysS"/>
    <property type="match status" value="1"/>
</dbReference>
<keyword evidence="5 9" id="KW-0862">Zinc</keyword>
<keyword evidence="2 9" id="KW-0436">Ligase</keyword>
<feature type="short sequence motif" description="'HIGH' region" evidence="9">
    <location>
        <begin position="29"/>
        <end position="39"/>
    </location>
</feature>
<dbReference type="GO" id="GO:0004817">
    <property type="term" value="F:cysteine-tRNA ligase activity"/>
    <property type="evidence" value="ECO:0007669"/>
    <property type="project" value="UniProtKB-UniRule"/>
</dbReference>
<evidence type="ECO:0000313" key="13">
    <source>
        <dbReference type="EMBL" id="OGF20492.1"/>
    </source>
</evidence>
<evidence type="ECO:0000313" key="14">
    <source>
        <dbReference type="Proteomes" id="UP000177407"/>
    </source>
</evidence>
<evidence type="ECO:0000256" key="1">
    <source>
        <dbReference type="ARBA" id="ARBA00011245"/>
    </source>
</evidence>